<organism evidence="2 3">
    <name type="scientific">Runella defluvii</name>
    <dbReference type="NCBI Taxonomy" id="370973"/>
    <lineage>
        <taxon>Bacteria</taxon>
        <taxon>Pseudomonadati</taxon>
        <taxon>Bacteroidota</taxon>
        <taxon>Cytophagia</taxon>
        <taxon>Cytophagales</taxon>
        <taxon>Spirosomataceae</taxon>
        <taxon>Runella</taxon>
    </lineage>
</organism>
<sequence>MARKGQVALFVGKFIPKDWALCNGKNGTPNIPDTVYDKYGNTIRYLVATQDHEDYYIGFIYPTVIDYAPIGWELCDGKIMNIQDNLYLYSLLSETYNGDSRNTFYLPKIGKFKSDNKTYSGDNFIHYMICVDGIYPRLG</sequence>
<feature type="domain" description="Phage tail collar" evidence="1">
    <location>
        <begin position="58"/>
        <end position="107"/>
    </location>
</feature>
<accession>A0A7W5ZQ48</accession>
<evidence type="ECO:0000259" key="1">
    <source>
        <dbReference type="Pfam" id="PF07484"/>
    </source>
</evidence>
<dbReference type="RefSeq" id="WP_183979332.1">
    <property type="nucleotide sequence ID" value="NZ_JACIBY010000018.1"/>
</dbReference>
<reference evidence="2 3" key="1">
    <citation type="submission" date="2020-08" db="EMBL/GenBank/DDBJ databases">
        <title>Genomic Encyclopedia of Type Strains, Phase IV (KMG-IV): sequencing the most valuable type-strain genomes for metagenomic binning, comparative biology and taxonomic classification.</title>
        <authorList>
            <person name="Goeker M."/>
        </authorList>
    </citation>
    <scope>NUCLEOTIDE SEQUENCE [LARGE SCALE GENOMIC DNA]</scope>
    <source>
        <strain evidence="2 3">DSM 17976</strain>
    </source>
</reference>
<proteinExistence type="predicted"/>
<comment type="caution">
    <text evidence="2">The sequence shown here is derived from an EMBL/GenBank/DDBJ whole genome shotgun (WGS) entry which is preliminary data.</text>
</comment>
<keyword evidence="3" id="KW-1185">Reference proteome</keyword>
<dbReference type="Pfam" id="PF07484">
    <property type="entry name" value="Collar"/>
    <property type="match status" value="1"/>
</dbReference>
<dbReference type="AlphaFoldDB" id="A0A7W5ZQ48"/>
<evidence type="ECO:0000313" key="2">
    <source>
        <dbReference type="EMBL" id="MBB3841578.1"/>
    </source>
</evidence>
<dbReference type="EMBL" id="JACIBY010000018">
    <property type="protein sequence ID" value="MBB3841578.1"/>
    <property type="molecule type" value="Genomic_DNA"/>
</dbReference>
<dbReference type="InterPro" id="IPR011083">
    <property type="entry name" value="Phage_tail_collar_dom"/>
</dbReference>
<gene>
    <name evidence="2" type="ORF">FHS57_005606</name>
</gene>
<name>A0A7W5ZQ48_9BACT</name>
<evidence type="ECO:0000313" key="3">
    <source>
        <dbReference type="Proteomes" id="UP000541352"/>
    </source>
</evidence>
<dbReference type="Gene3D" id="3.90.1340.10">
    <property type="entry name" value="Phage tail collar domain"/>
    <property type="match status" value="1"/>
</dbReference>
<dbReference type="SUPFAM" id="SSF88874">
    <property type="entry name" value="Receptor-binding domain of short tail fibre protein gp12"/>
    <property type="match status" value="1"/>
</dbReference>
<dbReference type="Proteomes" id="UP000541352">
    <property type="component" value="Unassembled WGS sequence"/>
</dbReference>
<dbReference type="InterPro" id="IPR037053">
    <property type="entry name" value="Phage_tail_collar_dom_sf"/>
</dbReference>
<protein>
    <submittedName>
        <fullName evidence="2">Microcystin-dependent protein</fullName>
    </submittedName>
</protein>